<evidence type="ECO:0000256" key="6">
    <source>
        <dbReference type="ARBA" id="ARBA00022833"/>
    </source>
</evidence>
<keyword evidence="11" id="KW-0732">Signal</keyword>
<evidence type="ECO:0000313" key="14">
    <source>
        <dbReference type="EMBL" id="XIA17332.1"/>
    </source>
</evidence>
<dbReference type="EMBL" id="CP170721">
    <property type="protein sequence ID" value="XIA17332.1"/>
    <property type="molecule type" value="Genomic_DNA"/>
</dbReference>
<feature type="binding site" evidence="10">
    <location>
        <position position="191"/>
    </location>
    <ligand>
        <name>substrate</name>
    </ligand>
</feature>
<dbReference type="InterPro" id="IPR003476">
    <property type="entry name" value="Glyco_hydro_42"/>
</dbReference>
<evidence type="ECO:0000256" key="2">
    <source>
        <dbReference type="ARBA" id="ARBA00005940"/>
    </source>
</evidence>
<dbReference type="InterPro" id="IPR013738">
    <property type="entry name" value="Beta_galactosidase_Trimer"/>
</dbReference>
<feature type="binding site" evidence="10">
    <location>
        <position position="153"/>
    </location>
    <ligand>
        <name>substrate</name>
    </ligand>
</feature>
<dbReference type="Gene3D" id="3.20.20.80">
    <property type="entry name" value="Glycosidases"/>
    <property type="match status" value="1"/>
</dbReference>
<evidence type="ECO:0000256" key="5">
    <source>
        <dbReference type="ARBA" id="ARBA00022801"/>
    </source>
</evidence>
<dbReference type="Gene3D" id="2.60.40.1180">
    <property type="entry name" value="Golgi alpha-mannosidase II"/>
    <property type="match status" value="1"/>
</dbReference>
<keyword evidence="5 8" id="KW-0378">Hydrolase</keyword>
<feature type="domain" description="Beta-galactosidase trimerisation" evidence="13">
    <location>
        <begin position="456"/>
        <end position="655"/>
    </location>
</feature>
<comment type="similarity">
    <text evidence="2 8">Belongs to the glycosyl hydrolase 42 family.</text>
</comment>
<comment type="catalytic activity">
    <reaction evidence="1 8">
        <text>Hydrolysis of terminal non-reducing beta-D-galactose residues in beta-D-galactosides.</text>
        <dbReference type="EC" id="3.2.1.23"/>
    </reaction>
</comment>
<evidence type="ECO:0000256" key="7">
    <source>
        <dbReference type="ARBA" id="ARBA00023295"/>
    </source>
</evidence>
<dbReference type="InterPro" id="IPR013529">
    <property type="entry name" value="Glyco_hydro_42_N"/>
</dbReference>
<feature type="chain" id="PRO_5044505354" description="Beta-galactosidase" evidence="11">
    <location>
        <begin position="22"/>
        <end position="715"/>
    </location>
</feature>
<feature type="active site" description="Nucleophile" evidence="9">
    <location>
        <position position="356"/>
    </location>
</feature>
<feature type="domain" description="Glycoside hydrolase family 42 N-terminal" evidence="12">
    <location>
        <begin position="57"/>
        <end position="434"/>
    </location>
</feature>
<protein>
    <recommendedName>
        <fullName evidence="3 8">Beta-galactosidase</fullName>
        <shortName evidence="8">Beta-gal</shortName>
        <ecNumber evidence="3 8">3.2.1.23</ecNumber>
    </recommendedName>
</protein>
<evidence type="ECO:0000256" key="9">
    <source>
        <dbReference type="PIRSR" id="PIRSR001084-1"/>
    </source>
</evidence>
<keyword evidence="4" id="KW-0479">Metal-binding</keyword>
<dbReference type="InterPro" id="IPR029062">
    <property type="entry name" value="Class_I_gatase-like"/>
</dbReference>
<proteinExistence type="inferred from homology"/>
<evidence type="ECO:0000256" key="8">
    <source>
        <dbReference type="PIRNR" id="PIRNR001084"/>
    </source>
</evidence>
<dbReference type="GO" id="GO:0005975">
    <property type="term" value="P:carbohydrate metabolic process"/>
    <property type="evidence" value="ECO:0007669"/>
    <property type="project" value="InterPro"/>
</dbReference>
<evidence type="ECO:0000256" key="3">
    <source>
        <dbReference type="ARBA" id="ARBA00012756"/>
    </source>
</evidence>
<dbReference type="InterPro" id="IPR013780">
    <property type="entry name" value="Glyco_hydro_b"/>
</dbReference>
<feature type="signal peptide" evidence="11">
    <location>
        <begin position="1"/>
        <end position="21"/>
    </location>
</feature>
<accession>A0AB74UMM5</accession>
<evidence type="ECO:0000256" key="4">
    <source>
        <dbReference type="ARBA" id="ARBA00022723"/>
    </source>
</evidence>
<evidence type="ECO:0000259" key="12">
    <source>
        <dbReference type="Pfam" id="PF02449"/>
    </source>
</evidence>
<dbReference type="GO" id="GO:0046872">
    <property type="term" value="F:metal ion binding"/>
    <property type="evidence" value="ECO:0007669"/>
    <property type="project" value="UniProtKB-KW"/>
</dbReference>
<dbReference type="GO" id="GO:0009341">
    <property type="term" value="C:beta-galactosidase complex"/>
    <property type="evidence" value="ECO:0007669"/>
    <property type="project" value="InterPro"/>
</dbReference>
<dbReference type="PANTHER" id="PTHR36447">
    <property type="entry name" value="BETA-GALACTOSIDASE GANA"/>
    <property type="match status" value="1"/>
</dbReference>
<organism evidence="14">
    <name type="scientific">Rhodanobacter sp. FW102-FHT14D07</name>
    <dbReference type="NCBI Taxonomy" id="3351462"/>
    <lineage>
        <taxon>Bacteria</taxon>
        <taxon>Pseudomonadati</taxon>
        <taxon>Pseudomonadota</taxon>
        <taxon>Gammaproteobacteria</taxon>
        <taxon>Lysobacterales</taxon>
        <taxon>Rhodanobacteraceae</taxon>
        <taxon>Rhodanobacter</taxon>
    </lineage>
</organism>
<reference evidence="14" key="1">
    <citation type="submission" date="2024-10" db="EMBL/GenBank/DDBJ databases">
        <authorList>
            <person name="Lesea H.P."/>
            <person name="Kuehl J.V."/>
            <person name="Chandonia J.-M."/>
        </authorList>
    </citation>
    <scope>NUCLEOTIDE SEQUENCE</scope>
    <source>
        <strain evidence="14">FW102-FHT14D07</strain>
    </source>
</reference>
<evidence type="ECO:0000256" key="11">
    <source>
        <dbReference type="SAM" id="SignalP"/>
    </source>
</evidence>
<feature type="binding site" evidence="10">
    <location>
        <position position="364"/>
    </location>
    <ligand>
        <name>substrate</name>
    </ligand>
</feature>
<keyword evidence="6" id="KW-0862">Zinc</keyword>
<sequence length="715" mass="80025">MSRLFLAAVLAAAMTITAANANPATSGPTDAGGPHPARLQGAALLHQREAMSFGVFYYPTQWPRSQWRRDFDGMARLGFDFTHMAEFDWTYLEPQEGHFDFAWLDHAIDLASKAGLRVILGTPSAAPPSWMDERYPEVYRVDEHGQRHEHGIRAEVSLANPKYRAFVTRLVTAMAEHYGHDPRVWGWQVDNEPGTFLDYSDSARAAFQTWLQKKYGSIEAMNTAWAGSFWSTRYGSFKQVHLPNATLAAEDKLSPHAQLDFARYQADVTANFLDDQALIIKKYARPGQWVTTNYTNVTIATDPRRAHHLDFPTFTLYPVQGSNVLGGNSYEIGKPANLMEAAAYFRSINGTFGVMELQPGQVNWGEINPQPMPGAVSMWIWHAFSSGASLLSTYRYRHPLRGSEMYHEGIVGTDGVTLSRTGREFVDTMHDIKSLETQLDAKAKLPARMAARYTGYLWSHDVFWDLEIQPQTTLWHSWAYRNGYTLAVKSTGAPMDFIAEDDDFNRYPFLIAPAYQMVSKALARKWRRYVEQGGHLILTSRTGQKNELGQFPEGPWYAPVLDLIGDDVDGFDMLPPSASAQVTAGGKTHEWHRWADILTPRPGTQVLATYADHYYAGKAAATTRKLGKGSVTMIGVSTDDGELEREIVRSVYQRAGVAIEDLPKGVFVDWRGGFDFMVNYNPQPFAPVLPPAAKIVHGQTPLAPAQTLIWKDTSP</sequence>
<dbReference type="Pfam" id="PF02449">
    <property type="entry name" value="Glyco_hydro_42"/>
    <property type="match status" value="1"/>
</dbReference>
<evidence type="ECO:0000259" key="13">
    <source>
        <dbReference type="Pfam" id="PF08532"/>
    </source>
</evidence>
<dbReference type="SUPFAM" id="SSF51011">
    <property type="entry name" value="Glycosyl hydrolase domain"/>
    <property type="match status" value="1"/>
</dbReference>
<dbReference type="PIRSF" id="PIRSF001084">
    <property type="entry name" value="B-galactosidase"/>
    <property type="match status" value="1"/>
</dbReference>
<gene>
    <name evidence="14" type="ORF">ACFYG5_12225</name>
</gene>
<dbReference type="Pfam" id="PF08532">
    <property type="entry name" value="Glyco_hydro_42M"/>
    <property type="match status" value="1"/>
</dbReference>
<dbReference type="RefSeq" id="WP_395116750.1">
    <property type="nucleotide sequence ID" value="NZ_CP170721.1"/>
</dbReference>
<dbReference type="PANTHER" id="PTHR36447:SF2">
    <property type="entry name" value="BETA-GALACTOSIDASE YESZ"/>
    <property type="match status" value="1"/>
</dbReference>
<evidence type="ECO:0000256" key="10">
    <source>
        <dbReference type="PIRSR" id="PIRSR001084-2"/>
    </source>
</evidence>
<dbReference type="AlphaFoldDB" id="A0AB74UMM5"/>
<evidence type="ECO:0000256" key="1">
    <source>
        <dbReference type="ARBA" id="ARBA00001412"/>
    </source>
</evidence>
<feature type="active site" description="Proton donor" evidence="9">
    <location>
        <position position="192"/>
    </location>
</feature>
<dbReference type="CDD" id="cd03143">
    <property type="entry name" value="A4_beta-galactosidase_middle_domain"/>
    <property type="match status" value="1"/>
</dbReference>
<dbReference type="SUPFAM" id="SSF52317">
    <property type="entry name" value="Class I glutamine amidotransferase-like"/>
    <property type="match status" value="1"/>
</dbReference>
<dbReference type="GO" id="GO:0004565">
    <property type="term" value="F:beta-galactosidase activity"/>
    <property type="evidence" value="ECO:0007669"/>
    <property type="project" value="UniProtKB-EC"/>
</dbReference>
<name>A0AB74UMM5_9GAMM</name>
<keyword evidence="7 8" id="KW-0326">Glycosidase</keyword>
<dbReference type="InterPro" id="IPR017853">
    <property type="entry name" value="GH"/>
</dbReference>
<dbReference type="Gene3D" id="3.40.50.880">
    <property type="match status" value="1"/>
</dbReference>
<dbReference type="EC" id="3.2.1.23" evidence="3 8"/>
<dbReference type="SUPFAM" id="SSF51445">
    <property type="entry name" value="(Trans)glycosidases"/>
    <property type="match status" value="1"/>
</dbReference>